<dbReference type="Proteomes" id="UP001055811">
    <property type="component" value="Linkage Group LG06"/>
</dbReference>
<reference evidence="2" key="1">
    <citation type="journal article" date="2022" name="Mol. Ecol. Resour.">
        <title>The genomes of chicory, endive, great burdock and yacon provide insights into Asteraceae palaeo-polyploidization history and plant inulin production.</title>
        <authorList>
            <person name="Fan W."/>
            <person name="Wang S."/>
            <person name="Wang H."/>
            <person name="Wang A."/>
            <person name="Jiang F."/>
            <person name="Liu H."/>
            <person name="Zhao H."/>
            <person name="Xu D."/>
            <person name="Zhang Y."/>
        </authorList>
    </citation>
    <scope>NUCLEOTIDE SEQUENCE [LARGE SCALE GENOMIC DNA]</scope>
    <source>
        <strain evidence="2">cv. Punajuju</strain>
    </source>
</reference>
<organism evidence="1 2">
    <name type="scientific">Cichorium intybus</name>
    <name type="common">Chicory</name>
    <dbReference type="NCBI Taxonomy" id="13427"/>
    <lineage>
        <taxon>Eukaryota</taxon>
        <taxon>Viridiplantae</taxon>
        <taxon>Streptophyta</taxon>
        <taxon>Embryophyta</taxon>
        <taxon>Tracheophyta</taxon>
        <taxon>Spermatophyta</taxon>
        <taxon>Magnoliopsida</taxon>
        <taxon>eudicotyledons</taxon>
        <taxon>Gunneridae</taxon>
        <taxon>Pentapetalae</taxon>
        <taxon>asterids</taxon>
        <taxon>campanulids</taxon>
        <taxon>Asterales</taxon>
        <taxon>Asteraceae</taxon>
        <taxon>Cichorioideae</taxon>
        <taxon>Cichorieae</taxon>
        <taxon>Cichoriinae</taxon>
        <taxon>Cichorium</taxon>
    </lineage>
</organism>
<accession>A0ACB9BPU4</accession>
<comment type="caution">
    <text evidence="1">The sequence shown here is derived from an EMBL/GenBank/DDBJ whole genome shotgun (WGS) entry which is preliminary data.</text>
</comment>
<name>A0ACB9BPU4_CICIN</name>
<evidence type="ECO:0000313" key="1">
    <source>
        <dbReference type="EMBL" id="KAI3724012.1"/>
    </source>
</evidence>
<protein>
    <submittedName>
        <fullName evidence="1">Uncharacterized protein</fullName>
    </submittedName>
</protein>
<sequence>MLAELRLDTMKIHLYDSLFQSRYYNVLVEEGLIHSFKTDVVELLDSIDYWNQRGIPRRETDLEFIIEACAFGSQAFANYNAITLYAHPVSYVLFGNKIPPIVL</sequence>
<proteinExistence type="predicted"/>
<keyword evidence="2" id="KW-1185">Reference proteome</keyword>
<dbReference type="EMBL" id="CM042014">
    <property type="protein sequence ID" value="KAI3724012.1"/>
    <property type="molecule type" value="Genomic_DNA"/>
</dbReference>
<evidence type="ECO:0000313" key="2">
    <source>
        <dbReference type="Proteomes" id="UP001055811"/>
    </source>
</evidence>
<reference evidence="1 2" key="2">
    <citation type="journal article" date="2022" name="Mol. Ecol. Resour.">
        <title>The genomes of chicory, endive, great burdock and yacon provide insights into Asteraceae paleo-polyploidization history and plant inulin production.</title>
        <authorList>
            <person name="Fan W."/>
            <person name="Wang S."/>
            <person name="Wang H."/>
            <person name="Wang A."/>
            <person name="Jiang F."/>
            <person name="Liu H."/>
            <person name="Zhao H."/>
            <person name="Xu D."/>
            <person name="Zhang Y."/>
        </authorList>
    </citation>
    <scope>NUCLEOTIDE SEQUENCE [LARGE SCALE GENOMIC DNA]</scope>
    <source>
        <strain evidence="2">cv. Punajuju</strain>
        <tissue evidence="1">Leaves</tissue>
    </source>
</reference>
<gene>
    <name evidence="1" type="ORF">L2E82_35776</name>
</gene>